<organism evidence="13 14">
    <name type="scientific">Domibacillus enclensis</name>
    <dbReference type="NCBI Taxonomy" id="1017273"/>
    <lineage>
        <taxon>Bacteria</taxon>
        <taxon>Bacillati</taxon>
        <taxon>Bacillota</taxon>
        <taxon>Bacilli</taxon>
        <taxon>Bacillales</taxon>
        <taxon>Bacillaceae</taxon>
        <taxon>Domibacillus</taxon>
    </lineage>
</organism>
<dbReference type="Gene3D" id="1.10.10.160">
    <property type="match status" value="1"/>
</dbReference>
<evidence type="ECO:0000256" key="1">
    <source>
        <dbReference type="ARBA" id="ARBA00009922"/>
    </source>
</evidence>
<comment type="catalytic activity">
    <reaction evidence="7">
        <text>Couples ATP hydrolysis with the unwinding of duplex DNA by translocating in the 3'-5' direction.</text>
        <dbReference type="EC" id="5.6.2.4"/>
    </reaction>
</comment>
<name>A0A1N7C4B1_9BACI</name>
<reference evidence="12" key="3">
    <citation type="submission" date="2017-03" db="EMBL/GenBank/DDBJ databases">
        <authorList>
            <person name="Dastager S.G."/>
            <person name="Neurgaonkar P.S."/>
            <person name="Dharne M.S."/>
        </authorList>
    </citation>
    <scope>NUCLEOTIDE SEQUENCE</scope>
    <source>
        <strain evidence="12">DSM 25145</strain>
    </source>
</reference>
<evidence type="ECO:0000313" key="12">
    <source>
        <dbReference type="EMBL" id="OXS74235.1"/>
    </source>
</evidence>
<dbReference type="STRING" id="1017273.SAMN05443094_11164"/>
<comment type="catalytic activity">
    <reaction evidence="9">
        <text>ATP + H2O = ADP + phosphate + H(+)</text>
        <dbReference type="Rhea" id="RHEA:13065"/>
        <dbReference type="ChEBI" id="CHEBI:15377"/>
        <dbReference type="ChEBI" id="CHEBI:15378"/>
        <dbReference type="ChEBI" id="CHEBI:30616"/>
        <dbReference type="ChEBI" id="CHEBI:43474"/>
        <dbReference type="ChEBI" id="CHEBI:456216"/>
        <dbReference type="EC" id="5.6.2.4"/>
    </reaction>
</comment>
<keyword evidence="6" id="KW-0413">Isomerase</keyword>
<protein>
    <recommendedName>
        <fullName evidence="8">DNA 3'-5' helicase</fullName>
        <ecNumber evidence="8">5.6.2.4</ecNumber>
    </recommendedName>
</protein>
<sequence>MEETIQVTKQQKNCITFQPEGDLLVRGIPGSGKTTVLLERARYLQMKQNDSVLFMAYNKSLTAYIRQISLKSDSKPVEATTFHQWGLRLVKEISLSHTHYIGDRKEDVVRHAYHTVLKRNEPLDFPKISDDDTRNSKLIQFLSDEISWIKGNGLTEWARYADKPRIGRGNQIKVSKQNRYAIFSVFEKYNELLKSYQYKSIDYDDVALLIDQYFHKVSKDQRPAHILIDEAQDLTAMQLKVIAKLARTSLTIGADKGQQIYHRNFAWKDVGIDVIGRSKFLNETFRSTQEIIRLAKDFQKRDVLLLKDEDYTETVLPSASGQIPVLVESNNLDAEVNTISKLVKRYLLNFPDDTIGIIGYSNRRLSKFSETLDEHKVPWVMIKEDETNMLLPGVKLVSYYSAKGLEFDHVIVANLKKGCLPYKKSPPGMDEEDFLATERRKFFVAMTRAKYTLTISAVRTYSPFIDELNPSLYKKITIK</sequence>
<dbReference type="PANTHER" id="PTHR11070">
    <property type="entry name" value="UVRD / RECB / PCRA DNA HELICASE FAMILY MEMBER"/>
    <property type="match status" value="1"/>
</dbReference>
<dbReference type="Gene3D" id="3.40.50.300">
    <property type="entry name" value="P-loop containing nucleotide triphosphate hydrolases"/>
    <property type="match status" value="2"/>
</dbReference>
<evidence type="ECO:0000256" key="4">
    <source>
        <dbReference type="ARBA" id="ARBA00022806"/>
    </source>
</evidence>
<dbReference type="InterPro" id="IPR013986">
    <property type="entry name" value="DExx_box_DNA_helicase_dom_sf"/>
</dbReference>
<dbReference type="GO" id="GO:0005524">
    <property type="term" value="F:ATP binding"/>
    <property type="evidence" value="ECO:0007669"/>
    <property type="project" value="UniProtKB-UniRule"/>
</dbReference>
<dbReference type="OrthoDB" id="9787585at2"/>
<dbReference type="InterPro" id="IPR014016">
    <property type="entry name" value="UvrD-like_ATP-bd"/>
</dbReference>
<evidence type="ECO:0000313" key="14">
    <source>
        <dbReference type="Proteomes" id="UP000186385"/>
    </source>
</evidence>
<dbReference type="AlphaFoldDB" id="A0A1N7C4B1"/>
<keyword evidence="5 10" id="KW-0067">ATP-binding</keyword>
<dbReference type="EMBL" id="MWSK01000011">
    <property type="protein sequence ID" value="OXS74235.1"/>
    <property type="molecule type" value="Genomic_DNA"/>
</dbReference>
<evidence type="ECO:0000313" key="15">
    <source>
        <dbReference type="Proteomes" id="UP000215545"/>
    </source>
</evidence>
<comment type="similarity">
    <text evidence="1">Belongs to the helicase family. UvrD subfamily.</text>
</comment>
<dbReference type="PROSITE" id="PS51198">
    <property type="entry name" value="UVRD_HELICASE_ATP_BIND"/>
    <property type="match status" value="1"/>
</dbReference>
<dbReference type="InterPro" id="IPR027417">
    <property type="entry name" value="P-loop_NTPase"/>
</dbReference>
<feature type="binding site" evidence="10">
    <location>
        <begin position="27"/>
        <end position="34"/>
    </location>
    <ligand>
        <name>ATP</name>
        <dbReference type="ChEBI" id="CHEBI:30616"/>
    </ligand>
</feature>
<dbReference type="GO" id="GO:0043138">
    <property type="term" value="F:3'-5' DNA helicase activity"/>
    <property type="evidence" value="ECO:0007669"/>
    <property type="project" value="UniProtKB-EC"/>
</dbReference>
<dbReference type="SUPFAM" id="SSF52540">
    <property type="entry name" value="P-loop containing nucleoside triphosphate hydrolases"/>
    <property type="match status" value="1"/>
</dbReference>
<feature type="domain" description="UvrD-like helicase ATP-binding" evidence="11">
    <location>
        <begin position="6"/>
        <end position="301"/>
    </location>
</feature>
<keyword evidence="15" id="KW-1185">Reference proteome</keyword>
<dbReference type="Pfam" id="PF00580">
    <property type="entry name" value="UvrD-helicase"/>
    <property type="match status" value="1"/>
</dbReference>
<evidence type="ECO:0000256" key="8">
    <source>
        <dbReference type="ARBA" id="ARBA00034808"/>
    </source>
</evidence>
<dbReference type="InterPro" id="IPR014017">
    <property type="entry name" value="DNA_helicase_UvrD-like_C"/>
</dbReference>
<evidence type="ECO:0000256" key="2">
    <source>
        <dbReference type="ARBA" id="ARBA00022741"/>
    </source>
</evidence>
<dbReference type="GO" id="GO:0000725">
    <property type="term" value="P:recombinational repair"/>
    <property type="evidence" value="ECO:0007669"/>
    <property type="project" value="TreeGrafter"/>
</dbReference>
<accession>A0A1N7C4B1</accession>
<dbReference type="InterPro" id="IPR000212">
    <property type="entry name" value="DNA_helicase_UvrD/REP"/>
</dbReference>
<reference evidence="15" key="2">
    <citation type="submission" date="2017-03" db="EMBL/GenBank/DDBJ databases">
        <title>Bacillus sp. V-88(T) DSM27956, whole genome shotgun sequencing project.</title>
        <authorList>
            <person name="Dastager S.G."/>
            <person name="Neurgaonkar P.S."/>
            <person name="Dharne M.S."/>
        </authorList>
    </citation>
    <scope>NUCLEOTIDE SEQUENCE [LARGE SCALE GENOMIC DNA]</scope>
    <source>
        <strain evidence="15">DSM 25145</strain>
    </source>
</reference>
<evidence type="ECO:0000256" key="3">
    <source>
        <dbReference type="ARBA" id="ARBA00022801"/>
    </source>
</evidence>
<evidence type="ECO:0000313" key="13">
    <source>
        <dbReference type="EMBL" id="SIR58471.1"/>
    </source>
</evidence>
<evidence type="ECO:0000256" key="9">
    <source>
        <dbReference type="ARBA" id="ARBA00048988"/>
    </source>
</evidence>
<dbReference type="GO" id="GO:0016787">
    <property type="term" value="F:hydrolase activity"/>
    <property type="evidence" value="ECO:0007669"/>
    <property type="project" value="UniProtKB-UniRule"/>
</dbReference>
<keyword evidence="4 10" id="KW-0347">Helicase</keyword>
<evidence type="ECO:0000256" key="7">
    <source>
        <dbReference type="ARBA" id="ARBA00034617"/>
    </source>
</evidence>
<dbReference type="RefSeq" id="WP_045850795.1">
    <property type="nucleotide sequence ID" value="NZ_FTLX01000011.1"/>
</dbReference>
<evidence type="ECO:0000256" key="5">
    <source>
        <dbReference type="ARBA" id="ARBA00022840"/>
    </source>
</evidence>
<dbReference type="GO" id="GO:0003677">
    <property type="term" value="F:DNA binding"/>
    <property type="evidence" value="ECO:0007669"/>
    <property type="project" value="UniProtKB-KW"/>
</dbReference>
<dbReference type="Proteomes" id="UP000186385">
    <property type="component" value="Unassembled WGS sequence"/>
</dbReference>
<keyword evidence="2 10" id="KW-0547">Nucleotide-binding</keyword>
<dbReference type="Proteomes" id="UP000215545">
    <property type="component" value="Unassembled WGS sequence"/>
</dbReference>
<dbReference type="EC" id="5.6.2.4" evidence="8"/>
<proteinExistence type="inferred from homology"/>
<reference evidence="13 14" key="1">
    <citation type="submission" date="2017-01" db="EMBL/GenBank/DDBJ databases">
        <authorList>
            <person name="Mah S.A."/>
            <person name="Swanson W.J."/>
            <person name="Moy G.W."/>
            <person name="Vacquier V.D."/>
        </authorList>
    </citation>
    <scope>NUCLEOTIDE SEQUENCE [LARGE SCALE GENOMIC DNA]</scope>
    <source>
        <strain evidence="13 14">NIO-1016</strain>
    </source>
</reference>
<evidence type="ECO:0000256" key="6">
    <source>
        <dbReference type="ARBA" id="ARBA00023235"/>
    </source>
</evidence>
<evidence type="ECO:0000259" key="11">
    <source>
        <dbReference type="PROSITE" id="PS51198"/>
    </source>
</evidence>
<dbReference type="Pfam" id="PF13361">
    <property type="entry name" value="UvrD_C"/>
    <property type="match status" value="1"/>
</dbReference>
<keyword evidence="3 10" id="KW-0378">Hydrolase</keyword>
<evidence type="ECO:0000256" key="10">
    <source>
        <dbReference type="PROSITE-ProRule" id="PRU00560"/>
    </source>
</evidence>
<gene>
    <name evidence="12" type="ORF">B1B05_17335</name>
    <name evidence="13" type="ORF">SAMN05443094_11164</name>
</gene>
<dbReference type="EMBL" id="FTLX01000011">
    <property type="protein sequence ID" value="SIR58471.1"/>
    <property type="molecule type" value="Genomic_DNA"/>
</dbReference>
<dbReference type="PANTHER" id="PTHR11070:SF45">
    <property type="entry name" value="DNA 3'-5' HELICASE"/>
    <property type="match status" value="1"/>
</dbReference>